<dbReference type="Proteomes" id="UP000184287">
    <property type="component" value="Unassembled WGS sequence"/>
</dbReference>
<dbReference type="RefSeq" id="WP_073226675.1">
    <property type="nucleotide sequence ID" value="NZ_FQUQ01000001.1"/>
</dbReference>
<name>A0A1M4TZP7_9SPHI</name>
<sequence>MKIAAIFLLLFAIKTYPAEPELREVKSLFEAAAHSKAAADQLLKILSVIGPSSPPVLICYKGVAEMMRCRYGFNPVNKFKRFKKGKVLIEEAVKKDPDNMEIRFLRFAIQTNLPGFLNYNDDIIKDKKHLLSNVKAIKDKKLKQDILKYLSASSYCSEEEKKGLAI</sequence>
<dbReference type="STRING" id="288992.SAMN04488522_101379"/>
<protein>
    <submittedName>
        <fullName evidence="1">Uncharacterized protein</fullName>
    </submittedName>
</protein>
<dbReference type="OrthoDB" id="663842at2"/>
<dbReference type="AlphaFoldDB" id="A0A1M4TZP7"/>
<proteinExistence type="predicted"/>
<gene>
    <name evidence="1" type="ORF">SAMN04488522_101379</name>
</gene>
<reference evidence="2" key="1">
    <citation type="submission" date="2016-11" db="EMBL/GenBank/DDBJ databases">
        <authorList>
            <person name="Varghese N."/>
            <person name="Submissions S."/>
        </authorList>
    </citation>
    <scope>NUCLEOTIDE SEQUENCE [LARGE SCALE GENOMIC DNA]</scope>
    <source>
        <strain evidence="2">DSM 16990</strain>
    </source>
</reference>
<keyword evidence="2" id="KW-1185">Reference proteome</keyword>
<accession>A0A1M4TZP7</accession>
<evidence type="ECO:0000313" key="1">
    <source>
        <dbReference type="EMBL" id="SHE49929.1"/>
    </source>
</evidence>
<dbReference type="EMBL" id="FQUQ01000001">
    <property type="protein sequence ID" value="SHE49929.1"/>
    <property type="molecule type" value="Genomic_DNA"/>
</dbReference>
<organism evidence="1 2">
    <name type="scientific">Pedobacter caeni</name>
    <dbReference type="NCBI Taxonomy" id="288992"/>
    <lineage>
        <taxon>Bacteria</taxon>
        <taxon>Pseudomonadati</taxon>
        <taxon>Bacteroidota</taxon>
        <taxon>Sphingobacteriia</taxon>
        <taxon>Sphingobacteriales</taxon>
        <taxon>Sphingobacteriaceae</taxon>
        <taxon>Pedobacter</taxon>
    </lineage>
</organism>
<evidence type="ECO:0000313" key="2">
    <source>
        <dbReference type="Proteomes" id="UP000184287"/>
    </source>
</evidence>